<evidence type="ECO:0000313" key="3">
    <source>
        <dbReference type="Proteomes" id="UP000021369"/>
    </source>
</evidence>
<dbReference type="OrthoDB" id="280278at2"/>
<dbReference type="SUPFAM" id="SSF53146">
    <property type="entry name" value="Nitrogenase accessory factor-like"/>
    <property type="match status" value="1"/>
</dbReference>
<dbReference type="PANTHER" id="PTHR33937:SF2">
    <property type="entry name" value="DINITROGENASE IRON-MOLYBDENUM COFACTOR BIOSYNTHESIS DOMAIN-CONTAINING PROTEIN"/>
    <property type="match status" value="1"/>
</dbReference>
<gene>
    <name evidence="2" type="ORF">RASY3_00465</name>
</gene>
<dbReference type="PATRIC" id="fig|1341156.4.peg.631"/>
<evidence type="ECO:0000259" key="1">
    <source>
        <dbReference type="Pfam" id="PF02579"/>
    </source>
</evidence>
<proteinExistence type="predicted"/>
<feature type="domain" description="Dinitrogenase iron-molybdenum cofactor biosynthesis" evidence="1">
    <location>
        <begin position="13"/>
        <end position="105"/>
    </location>
</feature>
<dbReference type="EMBL" id="JEOB01000001">
    <property type="protein sequence ID" value="EXM40408.1"/>
    <property type="molecule type" value="Genomic_DNA"/>
</dbReference>
<dbReference type="RefSeq" id="WP_037284113.1">
    <property type="nucleotide sequence ID" value="NZ_JEOB01000001.1"/>
</dbReference>
<dbReference type="Proteomes" id="UP000021369">
    <property type="component" value="Unassembled WGS sequence"/>
</dbReference>
<dbReference type="InterPro" id="IPR003731">
    <property type="entry name" value="Di-Nase_FeMo-co_biosynth"/>
</dbReference>
<reference evidence="2 3" key="1">
    <citation type="submission" date="2013-06" db="EMBL/GenBank/DDBJ databases">
        <title>Rumen cellulosomics: divergent fiber-degrading strategies revealed by comparative genome-wide analysis of six Ruminococcal strains.</title>
        <authorList>
            <person name="Dassa B."/>
            <person name="Borovok I."/>
            <person name="Lamed R."/>
            <person name="Flint H."/>
            <person name="Yeoman C.J."/>
            <person name="White B."/>
            <person name="Bayer E.A."/>
        </authorList>
    </citation>
    <scope>NUCLEOTIDE SEQUENCE [LARGE SCALE GENOMIC DNA]</scope>
    <source>
        <strain evidence="2 3">SY3</strain>
    </source>
</reference>
<keyword evidence="3" id="KW-1185">Reference proteome</keyword>
<dbReference type="InterPro" id="IPR051840">
    <property type="entry name" value="NifX/NifY_domain"/>
</dbReference>
<dbReference type="AlphaFoldDB" id="A0A011W0T4"/>
<dbReference type="InterPro" id="IPR036105">
    <property type="entry name" value="DiNase_FeMo-co_biosyn_sf"/>
</dbReference>
<organism evidence="2 3">
    <name type="scientific">Ruminococcus albus SY3</name>
    <dbReference type="NCBI Taxonomy" id="1341156"/>
    <lineage>
        <taxon>Bacteria</taxon>
        <taxon>Bacillati</taxon>
        <taxon>Bacillota</taxon>
        <taxon>Clostridia</taxon>
        <taxon>Eubacteriales</taxon>
        <taxon>Oscillospiraceae</taxon>
        <taxon>Ruminococcus</taxon>
    </lineage>
</organism>
<dbReference type="PANTHER" id="PTHR33937">
    <property type="entry name" value="IRON-MOLYBDENUM PROTEIN-RELATED-RELATED"/>
    <property type="match status" value="1"/>
</dbReference>
<comment type="caution">
    <text evidence="2">The sequence shown here is derived from an EMBL/GenBank/DDBJ whole genome shotgun (WGS) entry which is preliminary data.</text>
</comment>
<evidence type="ECO:0000313" key="2">
    <source>
        <dbReference type="EMBL" id="EXM40408.1"/>
    </source>
</evidence>
<accession>A0A011W0T4</accession>
<protein>
    <submittedName>
        <fullName evidence="2">Dinitrogenase iron-molybdenum cofactor biosynthesis protein</fullName>
    </submittedName>
</protein>
<name>A0A011W0T4_RUMAL</name>
<dbReference type="Pfam" id="PF02579">
    <property type="entry name" value="Nitro_FeMo-Co"/>
    <property type="match status" value="1"/>
</dbReference>
<dbReference type="Gene3D" id="3.30.420.130">
    <property type="entry name" value="Dinitrogenase iron-molybdenum cofactor biosynthesis domain"/>
    <property type="match status" value="1"/>
</dbReference>
<sequence>MSKIAVATSDGFTVNEHFGHANFFRVYELNETGHKFLDVRDAVAACQHSLGHDTTRFDKIIELLSDCDALLVQKIGEGAAAYLISKNVRVFEVSGQIDAVLDKIIADKII</sequence>